<name>A0A285NNT8_9AQUI</name>
<gene>
    <name evidence="1" type="ORF">SAMN06265353_0006</name>
</gene>
<dbReference type="RefSeq" id="WP_096599807.1">
    <property type="nucleotide sequence ID" value="NZ_OBEN01000001.1"/>
</dbReference>
<protein>
    <recommendedName>
        <fullName evidence="3">DUF4911 domain-containing protein</fullName>
    </recommendedName>
</protein>
<dbReference type="EMBL" id="OBEN01000001">
    <property type="protein sequence ID" value="SNZ10627.1"/>
    <property type="molecule type" value="Genomic_DNA"/>
</dbReference>
<sequence>MGKAIRAKVLLVRIPPEFIGLLTSLIDGSGRKAIVRTKESKKDEVYLIATPDTYQDILSTVSYIKRHIPQLEIIETLNDGSETLDF</sequence>
<dbReference type="OrthoDB" id="15515at2"/>
<reference evidence="2" key="1">
    <citation type="submission" date="2017-09" db="EMBL/GenBank/DDBJ databases">
        <authorList>
            <person name="Varghese N."/>
            <person name="Submissions S."/>
        </authorList>
    </citation>
    <scope>NUCLEOTIDE SEQUENCE [LARGE SCALE GENOMIC DNA]</scope>
    <source>
        <strain evidence="2">DSM 2913</strain>
    </source>
</reference>
<dbReference type="Proteomes" id="UP000218627">
    <property type="component" value="Unassembled WGS sequence"/>
</dbReference>
<organism evidence="1 2">
    <name type="scientific">Hydrogenobacter hydrogenophilus</name>
    <dbReference type="NCBI Taxonomy" id="35835"/>
    <lineage>
        <taxon>Bacteria</taxon>
        <taxon>Pseudomonadati</taxon>
        <taxon>Aquificota</taxon>
        <taxon>Aquificia</taxon>
        <taxon>Aquificales</taxon>
        <taxon>Aquificaceae</taxon>
        <taxon>Hydrogenobacter</taxon>
    </lineage>
</organism>
<evidence type="ECO:0000313" key="2">
    <source>
        <dbReference type="Proteomes" id="UP000218627"/>
    </source>
</evidence>
<proteinExistence type="predicted"/>
<evidence type="ECO:0000313" key="1">
    <source>
        <dbReference type="EMBL" id="SNZ10627.1"/>
    </source>
</evidence>
<dbReference type="AlphaFoldDB" id="A0A285NNT8"/>
<evidence type="ECO:0008006" key="3">
    <source>
        <dbReference type="Google" id="ProtNLM"/>
    </source>
</evidence>
<accession>A0A285NNT8</accession>
<keyword evidence="2" id="KW-1185">Reference proteome</keyword>